<dbReference type="CDD" id="cd02966">
    <property type="entry name" value="TlpA_like_family"/>
    <property type="match status" value="1"/>
</dbReference>
<proteinExistence type="predicted"/>
<dbReference type="EMBL" id="VLKE01000001">
    <property type="protein sequence ID" value="TWH67011.1"/>
    <property type="molecule type" value="Genomic_DNA"/>
</dbReference>
<dbReference type="InterPro" id="IPR000866">
    <property type="entry name" value="AhpC/TSA"/>
</dbReference>
<dbReference type="InterPro" id="IPR013766">
    <property type="entry name" value="Thioredoxin_domain"/>
</dbReference>
<organism evidence="4 5">
    <name type="scientific">Micromonospora olivasterospora</name>
    <dbReference type="NCBI Taxonomy" id="1880"/>
    <lineage>
        <taxon>Bacteria</taxon>
        <taxon>Bacillati</taxon>
        <taxon>Actinomycetota</taxon>
        <taxon>Actinomycetes</taxon>
        <taxon>Micromonosporales</taxon>
        <taxon>Micromonosporaceae</taxon>
        <taxon>Micromonospora</taxon>
    </lineage>
</organism>
<evidence type="ECO:0000313" key="5">
    <source>
        <dbReference type="Proteomes" id="UP000319825"/>
    </source>
</evidence>
<comment type="caution">
    <text evidence="4">The sequence shown here is derived from an EMBL/GenBank/DDBJ whole genome shotgun (WGS) entry which is preliminary data.</text>
</comment>
<feature type="compositionally biased region" description="Low complexity" evidence="1">
    <location>
        <begin position="48"/>
        <end position="102"/>
    </location>
</feature>
<dbReference type="Proteomes" id="UP000319825">
    <property type="component" value="Unassembled WGS sequence"/>
</dbReference>
<keyword evidence="5" id="KW-1185">Reference proteome</keyword>
<accession>A0A562I7M3</accession>
<dbReference type="RefSeq" id="WP_246140588.1">
    <property type="nucleotide sequence ID" value="NZ_BAAATQ010000172.1"/>
</dbReference>
<keyword evidence="2" id="KW-0732">Signal</keyword>
<dbReference type="PANTHER" id="PTHR42852">
    <property type="entry name" value="THIOL:DISULFIDE INTERCHANGE PROTEIN DSBE"/>
    <property type="match status" value="1"/>
</dbReference>
<dbReference type="GO" id="GO:0016209">
    <property type="term" value="F:antioxidant activity"/>
    <property type="evidence" value="ECO:0007669"/>
    <property type="project" value="InterPro"/>
</dbReference>
<name>A0A562I7M3_MICOL</name>
<feature type="chain" id="PRO_5021943169" evidence="2">
    <location>
        <begin position="24"/>
        <end position="246"/>
    </location>
</feature>
<evidence type="ECO:0000313" key="4">
    <source>
        <dbReference type="EMBL" id="TWH67011.1"/>
    </source>
</evidence>
<protein>
    <submittedName>
        <fullName evidence="4">Thiol-disulfide isomerase/thioredoxin</fullName>
    </submittedName>
</protein>
<reference evidence="4 5" key="1">
    <citation type="submission" date="2019-07" db="EMBL/GenBank/DDBJ databases">
        <title>R&amp;d 2014.</title>
        <authorList>
            <person name="Klenk H.-P."/>
        </authorList>
    </citation>
    <scope>NUCLEOTIDE SEQUENCE [LARGE SCALE GENOMIC DNA]</scope>
    <source>
        <strain evidence="4 5">DSM 43868</strain>
    </source>
</reference>
<dbReference type="AlphaFoldDB" id="A0A562I7M3"/>
<dbReference type="PROSITE" id="PS51352">
    <property type="entry name" value="THIOREDOXIN_2"/>
    <property type="match status" value="1"/>
</dbReference>
<dbReference type="SUPFAM" id="SSF52833">
    <property type="entry name" value="Thioredoxin-like"/>
    <property type="match status" value="1"/>
</dbReference>
<dbReference type="PROSITE" id="PS00194">
    <property type="entry name" value="THIOREDOXIN_1"/>
    <property type="match status" value="1"/>
</dbReference>
<dbReference type="InterPro" id="IPR036249">
    <property type="entry name" value="Thioredoxin-like_sf"/>
</dbReference>
<dbReference type="InterPro" id="IPR050553">
    <property type="entry name" value="Thioredoxin_ResA/DsbE_sf"/>
</dbReference>
<sequence>MKRRLAALLLPVALLAAACTATAEEPSPSAARKNTRPSPFGPCADLTAPPASAAPAGSASAAPAGSASAAPAGSASAAPAGSASAAPAGSDAPGPAGTASGAAPAGAMLPELALPCFTGGEPVALRDIRGPAVINLWASWCPPCRKELPAFQRLSERAAGRLQVIGVNTRDTRDAAQSIGEDFGIRFPVLFDQGESLRRGLERNAVPLTVLVDGDGRIRHVDTSGALDDARLAALVREHLGVAVGS</sequence>
<feature type="domain" description="Thioredoxin" evidence="3">
    <location>
        <begin position="103"/>
        <end position="241"/>
    </location>
</feature>
<evidence type="ECO:0000256" key="1">
    <source>
        <dbReference type="SAM" id="MobiDB-lite"/>
    </source>
</evidence>
<dbReference type="Pfam" id="PF00578">
    <property type="entry name" value="AhpC-TSA"/>
    <property type="match status" value="1"/>
</dbReference>
<feature type="region of interest" description="Disordered" evidence="1">
    <location>
        <begin position="23"/>
        <end position="102"/>
    </location>
</feature>
<feature type="signal peptide" evidence="2">
    <location>
        <begin position="1"/>
        <end position="23"/>
    </location>
</feature>
<evidence type="ECO:0000256" key="2">
    <source>
        <dbReference type="SAM" id="SignalP"/>
    </source>
</evidence>
<gene>
    <name evidence="4" type="ORF">JD77_01972</name>
</gene>
<dbReference type="GO" id="GO:0016853">
    <property type="term" value="F:isomerase activity"/>
    <property type="evidence" value="ECO:0007669"/>
    <property type="project" value="UniProtKB-KW"/>
</dbReference>
<dbReference type="PANTHER" id="PTHR42852:SF13">
    <property type="entry name" value="PROTEIN DIPZ"/>
    <property type="match status" value="1"/>
</dbReference>
<dbReference type="Gene3D" id="3.40.30.10">
    <property type="entry name" value="Glutaredoxin"/>
    <property type="match status" value="1"/>
</dbReference>
<dbReference type="PROSITE" id="PS51257">
    <property type="entry name" value="PROKAR_LIPOPROTEIN"/>
    <property type="match status" value="1"/>
</dbReference>
<dbReference type="GO" id="GO:0016491">
    <property type="term" value="F:oxidoreductase activity"/>
    <property type="evidence" value="ECO:0007669"/>
    <property type="project" value="InterPro"/>
</dbReference>
<dbReference type="InterPro" id="IPR017937">
    <property type="entry name" value="Thioredoxin_CS"/>
</dbReference>
<keyword evidence="4" id="KW-0413">Isomerase</keyword>
<evidence type="ECO:0000259" key="3">
    <source>
        <dbReference type="PROSITE" id="PS51352"/>
    </source>
</evidence>